<evidence type="ECO:0000313" key="2">
    <source>
        <dbReference type="Proteomes" id="UP001293593"/>
    </source>
</evidence>
<name>A0AAE1JFL9_9FABA</name>
<comment type="caution">
    <text evidence="1">The sequence shown here is derived from an EMBL/GenBank/DDBJ whole genome shotgun (WGS) entry which is preliminary data.</text>
</comment>
<dbReference type="Proteomes" id="UP001293593">
    <property type="component" value="Unassembled WGS sequence"/>
</dbReference>
<evidence type="ECO:0000313" key="1">
    <source>
        <dbReference type="EMBL" id="KAK4269475.1"/>
    </source>
</evidence>
<dbReference type="AlphaFoldDB" id="A0AAE1JFL9"/>
<proteinExistence type="predicted"/>
<organism evidence="1 2">
    <name type="scientific">Acacia crassicarpa</name>
    <name type="common">northern wattle</name>
    <dbReference type="NCBI Taxonomy" id="499986"/>
    <lineage>
        <taxon>Eukaryota</taxon>
        <taxon>Viridiplantae</taxon>
        <taxon>Streptophyta</taxon>
        <taxon>Embryophyta</taxon>
        <taxon>Tracheophyta</taxon>
        <taxon>Spermatophyta</taxon>
        <taxon>Magnoliopsida</taxon>
        <taxon>eudicotyledons</taxon>
        <taxon>Gunneridae</taxon>
        <taxon>Pentapetalae</taxon>
        <taxon>rosids</taxon>
        <taxon>fabids</taxon>
        <taxon>Fabales</taxon>
        <taxon>Fabaceae</taxon>
        <taxon>Caesalpinioideae</taxon>
        <taxon>mimosoid clade</taxon>
        <taxon>Acacieae</taxon>
        <taxon>Acacia</taxon>
    </lineage>
</organism>
<keyword evidence="2" id="KW-1185">Reference proteome</keyword>
<protein>
    <submittedName>
        <fullName evidence="1">Uncharacterized protein</fullName>
    </submittedName>
</protein>
<sequence length="74" mass="8018">MCFWVAMLDIIEPSVLFLTNDESSVSLPIISLNVKFSDSCGLPNSPQKSPTNISDNPGKGLLIVGLEREKANII</sequence>
<dbReference type="EMBL" id="JAWXYG010000006">
    <property type="protein sequence ID" value="KAK4269475.1"/>
    <property type="molecule type" value="Genomic_DNA"/>
</dbReference>
<gene>
    <name evidence="1" type="ORF">QN277_022629</name>
</gene>
<accession>A0AAE1JFL9</accession>
<reference evidence="1" key="1">
    <citation type="submission" date="2023-10" db="EMBL/GenBank/DDBJ databases">
        <title>Chromosome-level genome of the transformable northern wattle, Acacia crassicarpa.</title>
        <authorList>
            <person name="Massaro I."/>
            <person name="Sinha N.R."/>
            <person name="Poethig S."/>
            <person name="Leichty A.R."/>
        </authorList>
    </citation>
    <scope>NUCLEOTIDE SEQUENCE</scope>
    <source>
        <strain evidence="1">Acra3RX</strain>
        <tissue evidence="1">Leaf</tissue>
    </source>
</reference>